<dbReference type="InterPro" id="IPR001248">
    <property type="entry name" value="Pur-cyt_permease"/>
</dbReference>
<dbReference type="RefSeq" id="WP_380774939.1">
    <property type="nucleotide sequence ID" value="NZ_JBHUEO010000056.1"/>
</dbReference>
<comment type="caution">
    <text evidence="9">The sequence shown here is derived from an EMBL/GenBank/DDBJ whole genome shotgun (WGS) entry which is preliminary data.</text>
</comment>
<feature type="transmembrane region" description="Helical" evidence="8">
    <location>
        <begin position="175"/>
        <end position="193"/>
    </location>
</feature>
<accession>A0ABW4KKL2</accession>
<dbReference type="Proteomes" id="UP001597301">
    <property type="component" value="Unassembled WGS sequence"/>
</dbReference>
<feature type="transmembrane region" description="Helical" evidence="8">
    <location>
        <begin position="435"/>
        <end position="457"/>
    </location>
</feature>
<evidence type="ECO:0000256" key="8">
    <source>
        <dbReference type="SAM" id="Phobius"/>
    </source>
</evidence>
<comment type="similarity">
    <text evidence="2 7">Belongs to the purine-cytosine permease (2.A.39) family.</text>
</comment>
<keyword evidence="5 8" id="KW-1133">Transmembrane helix</keyword>
<keyword evidence="3 7" id="KW-0813">Transport</keyword>
<evidence type="ECO:0000256" key="4">
    <source>
        <dbReference type="ARBA" id="ARBA00022692"/>
    </source>
</evidence>
<feature type="transmembrane region" description="Helical" evidence="8">
    <location>
        <begin position="402"/>
        <end position="423"/>
    </location>
</feature>
<evidence type="ECO:0000256" key="7">
    <source>
        <dbReference type="PIRNR" id="PIRNR002744"/>
    </source>
</evidence>
<keyword evidence="4 8" id="KW-0812">Transmembrane</keyword>
<feature type="transmembrane region" description="Helical" evidence="8">
    <location>
        <begin position="290"/>
        <end position="313"/>
    </location>
</feature>
<gene>
    <name evidence="9" type="ORF">ACFSCZ_15085</name>
</gene>
<reference evidence="10" key="1">
    <citation type="journal article" date="2019" name="Int. J. Syst. Evol. Microbiol.">
        <title>The Global Catalogue of Microorganisms (GCM) 10K type strain sequencing project: providing services to taxonomists for standard genome sequencing and annotation.</title>
        <authorList>
            <consortium name="The Broad Institute Genomics Platform"/>
            <consortium name="The Broad Institute Genome Sequencing Center for Infectious Disease"/>
            <person name="Wu L."/>
            <person name="Ma J."/>
        </authorList>
    </citation>
    <scope>NUCLEOTIDE SEQUENCE [LARGE SCALE GENOMIC DNA]</scope>
    <source>
        <strain evidence="10">CGMCC 1.12295</strain>
    </source>
</reference>
<dbReference type="PANTHER" id="PTHR31806:SF1">
    <property type="entry name" value="PURINE-CYTOSINE PERMEASE FCY2-RELATED"/>
    <property type="match status" value="1"/>
</dbReference>
<keyword evidence="10" id="KW-1185">Reference proteome</keyword>
<dbReference type="InterPro" id="IPR026030">
    <property type="entry name" value="Pur-cyt_permease_Fcy2/21/22"/>
</dbReference>
<feature type="transmembrane region" description="Helical" evidence="8">
    <location>
        <begin position="333"/>
        <end position="353"/>
    </location>
</feature>
<organism evidence="9 10">
    <name type="scientific">Siminovitchia sediminis</name>
    <dbReference type="NCBI Taxonomy" id="1274353"/>
    <lineage>
        <taxon>Bacteria</taxon>
        <taxon>Bacillati</taxon>
        <taxon>Bacillota</taxon>
        <taxon>Bacilli</taxon>
        <taxon>Bacillales</taxon>
        <taxon>Bacillaceae</taxon>
        <taxon>Siminovitchia</taxon>
    </lineage>
</organism>
<feature type="transmembrane region" description="Helical" evidence="8">
    <location>
        <begin position="359"/>
        <end position="381"/>
    </location>
</feature>
<proteinExistence type="inferred from homology"/>
<feature type="transmembrane region" description="Helical" evidence="8">
    <location>
        <begin position="63"/>
        <end position="84"/>
    </location>
</feature>
<keyword evidence="6 7" id="KW-0472">Membrane</keyword>
<evidence type="ECO:0000313" key="9">
    <source>
        <dbReference type="EMBL" id="MFD1708048.1"/>
    </source>
</evidence>
<evidence type="ECO:0000256" key="1">
    <source>
        <dbReference type="ARBA" id="ARBA00004141"/>
    </source>
</evidence>
<name>A0ABW4KKL2_9BACI</name>
<evidence type="ECO:0000256" key="3">
    <source>
        <dbReference type="ARBA" id="ARBA00022448"/>
    </source>
</evidence>
<dbReference type="Pfam" id="PF02133">
    <property type="entry name" value="Transp_cyt_pur"/>
    <property type="match status" value="1"/>
</dbReference>
<evidence type="ECO:0000256" key="2">
    <source>
        <dbReference type="ARBA" id="ARBA00008974"/>
    </source>
</evidence>
<feature type="transmembrane region" description="Helical" evidence="8">
    <location>
        <begin position="247"/>
        <end position="270"/>
    </location>
</feature>
<evidence type="ECO:0000256" key="6">
    <source>
        <dbReference type="ARBA" id="ARBA00023136"/>
    </source>
</evidence>
<comment type="subcellular location">
    <subcellularLocation>
        <location evidence="1">Membrane</location>
        <topology evidence="1">Multi-pass membrane protein</topology>
    </subcellularLocation>
</comment>
<evidence type="ECO:0000256" key="5">
    <source>
        <dbReference type="ARBA" id="ARBA00022989"/>
    </source>
</evidence>
<dbReference type="PANTHER" id="PTHR31806">
    <property type="entry name" value="PURINE-CYTOSINE PERMEASE FCY2-RELATED"/>
    <property type="match status" value="1"/>
</dbReference>
<evidence type="ECO:0000313" key="10">
    <source>
        <dbReference type="Proteomes" id="UP001597301"/>
    </source>
</evidence>
<sequence length="476" mass="51385">MMNISEQKTSKLEIKGIDYIPENERNSTPLNVFFVIVGAQFSYPIMLLGTLPVIFGLGWWSSFFALTVGLLIGSIIIGPIAALGTKTGTNSIVSSGAHFGTRGRVISSVLTIFIGLGFYALAIWTGAQSLAFGSHRLFNWEVGTGTLVIGAVIITAITIAAAIYGQSIVLSIEKFGTWIVGTLLVLSVIVFLPQFDVSYQGGNYILGSFWPTWLLSVSVGLSLPISYTPFLNDYARYVPNKSDTRHIRLATSLGMFVGCWISLVIAAYLMTTLKTIDTPFVEGIIEQSPVWFTVPLILIGLFGSISQGSFALYGSGLGLESIGWGLKRIPTTIIVSIAAIVLIYLAVFVYNLIDAINGFVTIIIVAVSPWMAINLVGYYLFKGQYSPMELHQSSNGKYWYSNGFNLPAVSSWVIAVIVGLLFTNTTVFVGPFSDAFGGIDVSFVASAIVALVLFYVFSKKSNGNIEKVASDSNETA</sequence>
<feature type="transmembrane region" description="Helical" evidence="8">
    <location>
        <begin position="213"/>
        <end position="235"/>
    </location>
</feature>
<feature type="transmembrane region" description="Helical" evidence="8">
    <location>
        <begin position="32"/>
        <end position="57"/>
    </location>
</feature>
<feature type="transmembrane region" description="Helical" evidence="8">
    <location>
        <begin position="105"/>
        <end position="124"/>
    </location>
</feature>
<feature type="transmembrane region" description="Helical" evidence="8">
    <location>
        <begin position="144"/>
        <end position="163"/>
    </location>
</feature>
<dbReference type="EMBL" id="JBHUEO010000056">
    <property type="protein sequence ID" value="MFD1708048.1"/>
    <property type="molecule type" value="Genomic_DNA"/>
</dbReference>
<dbReference type="Gene3D" id="1.10.4160.10">
    <property type="entry name" value="Hydantoin permease"/>
    <property type="match status" value="1"/>
</dbReference>
<dbReference type="PIRSF" id="PIRSF002744">
    <property type="entry name" value="Pur-cyt_permease"/>
    <property type="match status" value="1"/>
</dbReference>
<protein>
    <submittedName>
        <fullName evidence="9">Purine-cytosine permease family protein</fullName>
    </submittedName>
</protein>